<accession>A0A0E9QL73</accession>
<proteinExistence type="predicted"/>
<dbReference type="EMBL" id="GBXM01091492">
    <property type="protein sequence ID" value="JAH17085.1"/>
    <property type="molecule type" value="Transcribed_RNA"/>
</dbReference>
<reference evidence="1" key="1">
    <citation type="submission" date="2014-11" db="EMBL/GenBank/DDBJ databases">
        <authorList>
            <person name="Amaro Gonzalez C."/>
        </authorList>
    </citation>
    <scope>NUCLEOTIDE SEQUENCE</scope>
</reference>
<evidence type="ECO:0000313" key="1">
    <source>
        <dbReference type="EMBL" id="JAH17085.1"/>
    </source>
</evidence>
<name>A0A0E9QL73_ANGAN</name>
<dbReference type="AlphaFoldDB" id="A0A0E9QL73"/>
<reference evidence="1" key="2">
    <citation type="journal article" date="2015" name="Fish Shellfish Immunol.">
        <title>Early steps in the European eel (Anguilla anguilla)-Vibrio vulnificus interaction in the gills: Role of the RtxA13 toxin.</title>
        <authorList>
            <person name="Callol A."/>
            <person name="Pajuelo D."/>
            <person name="Ebbesson L."/>
            <person name="Teles M."/>
            <person name="MacKenzie S."/>
            <person name="Amaro C."/>
        </authorList>
    </citation>
    <scope>NUCLEOTIDE SEQUENCE</scope>
</reference>
<dbReference type="EMBL" id="GBXM01043408">
    <property type="protein sequence ID" value="JAH65169.1"/>
    <property type="molecule type" value="Transcribed_RNA"/>
</dbReference>
<protein>
    <submittedName>
        <fullName evidence="1">Uncharacterized protein</fullName>
    </submittedName>
</protein>
<sequence length="39" mass="4746">MFCSGLWYFALNTGERHRLMFTNLFLKMSKKKEQKHHVS</sequence>
<organism evidence="1">
    <name type="scientific">Anguilla anguilla</name>
    <name type="common">European freshwater eel</name>
    <name type="synonym">Muraena anguilla</name>
    <dbReference type="NCBI Taxonomy" id="7936"/>
    <lineage>
        <taxon>Eukaryota</taxon>
        <taxon>Metazoa</taxon>
        <taxon>Chordata</taxon>
        <taxon>Craniata</taxon>
        <taxon>Vertebrata</taxon>
        <taxon>Euteleostomi</taxon>
        <taxon>Actinopterygii</taxon>
        <taxon>Neopterygii</taxon>
        <taxon>Teleostei</taxon>
        <taxon>Anguilliformes</taxon>
        <taxon>Anguillidae</taxon>
        <taxon>Anguilla</taxon>
    </lineage>
</organism>